<sequence>MPFQDIVITSVGHRLLTGLTLCKDCLTLLLTFVFKRNKSKDKIHIFIGTEQQYYKEKVNSLRTCQIFTLDKVDKMLCSAVLFKNNPCQHVAKC</sequence>
<keyword evidence="1" id="KW-0472">Membrane</keyword>
<keyword evidence="1" id="KW-1133">Transmembrane helix</keyword>
<proteinExistence type="predicted"/>
<organism evidence="2">
    <name type="scientific">Arion vulgaris</name>
    <dbReference type="NCBI Taxonomy" id="1028688"/>
    <lineage>
        <taxon>Eukaryota</taxon>
        <taxon>Metazoa</taxon>
        <taxon>Spiralia</taxon>
        <taxon>Lophotrochozoa</taxon>
        <taxon>Mollusca</taxon>
        <taxon>Gastropoda</taxon>
        <taxon>Heterobranchia</taxon>
        <taxon>Euthyneura</taxon>
        <taxon>Panpulmonata</taxon>
        <taxon>Eupulmonata</taxon>
        <taxon>Stylommatophora</taxon>
        <taxon>Helicina</taxon>
        <taxon>Arionoidea</taxon>
        <taxon>Arionidae</taxon>
        <taxon>Arion</taxon>
    </lineage>
</organism>
<gene>
    <name evidence="2" type="primary">ORF83615</name>
</gene>
<evidence type="ECO:0000256" key="1">
    <source>
        <dbReference type="SAM" id="Phobius"/>
    </source>
</evidence>
<evidence type="ECO:0000313" key="2">
    <source>
        <dbReference type="EMBL" id="CEK72712.1"/>
    </source>
</evidence>
<accession>A0A0B6ZWG9</accession>
<dbReference type="EMBL" id="HACG01025847">
    <property type="protein sequence ID" value="CEK72712.1"/>
    <property type="molecule type" value="Transcribed_RNA"/>
</dbReference>
<dbReference type="AlphaFoldDB" id="A0A0B6ZWG9"/>
<reference evidence="2" key="1">
    <citation type="submission" date="2014-12" db="EMBL/GenBank/DDBJ databases">
        <title>Insight into the proteome of Arion vulgaris.</title>
        <authorList>
            <person name="Aradska J."/>
            <person name="Bulat T."/>
            <person name="Smidak R."/>
            <person name="Sarate P."/>
            <person name="Gangsoo J."/>
            <person name="Sialana F."/>
            <person name="Bilban M."/>
            <person name="Lubec G."/>
        </authorList>
    </citation>
    <scope>NUCLEOTIDE SEQUENCE</scope>
    <source>
        <tissue evidence="2">Skin</tissue>
    </source>
</reference>
<protein>
    <submittedName>
        <fullName evidence="2">Uncharacterized protein</fullName>
    </submittedName>
</protein>
<keyword evidence="1" id="KW-0812">Transmembrane</keyword>
<name>A0A0B6ZWG9_9EUPU</name>
<feature type="transmembrane region" description="Helical" evidence="1">
    <location>
        <begin position="15"/>
        <end position="34"/>
    </location>
</feature>